<keyword evidence="2" id="KW-1185">Reference proteome</keyword>
<organism evidence="1 2">
    <name type="scientific">Dactylosporangium salmoneum</name>
    <dbReference type="NCBI Taxonomy" id="53361"/>
    <lineage>
        <taxon>Bacteria</taxon>
        <taxon>Bacillati</taxon>
        <taxon>Actinomycetota</taxon>
        <taxon>Actinomycetes</taxon>
        <taxon>Micromonosporales</taxon>
        <taxon>Micromonosporaceae</taxon>
        <taxon>Dactylosporangium</taxon>
    </lineage>
</organism>
<gene>
    <name evidence="1" type="ORF">GCM10010170_028300</name>
</gene>
<dbReference type="CDD" id="cd20694">
    <property type="entry name" value="CdiI_Ct-like"/>
    <property type="match status" value="1"/>
</dbReference>
<comment type="caution">
    <text evidence="1">The sequence shown here is derived from an EMBL/GenBank/DDBJ whole genome shotgun (WGS) entry which is preliminary data.</text>
</comment>
<dbReference type="InterPro" id="IPR011989">
    <property type="entry name" value="ARM-like"/>
</dbReference>
<proteinExistence type="predicted"/>
<dbReference type="EMBL" id="BAAARV010000023">
    <property type="protein sequence ID" value="GAA2343428.1"/>
    <property type="molecule type" value="Genomic_DNA"/>
</dbReference>
<sequence length="131" mass="13554">MGADGEWRTAKVAALRSRHLSDALDAMLALAYYEPDRPWVEGLLRAATTPGNDPQIRRLAATCLGHVARIHGAVDAASVAALHQLLADPELSGTAEDALGDIESFAQLQVEGAGRLDGGGGGPQTKRGSGS</sequence>
<dbReference type="Gene3D" id="1.25.10.10">
    <property type="entry name" value="Leucine-rich Repeat Variant"/>
    <property type="match status" value="1"/>
</dbReference>
<dbReference type="SUPFAM" id="SSF48371">
    <property type="entry name" value="ARM repeat"/>
    <property type="match status" value="1"/>
</dbReference>
<reference evidence="2" key="1">
    <citation type="journal article" date="2019" name="Int. J. Syst. Evol. Microbiol.">
        <title>The Global Catalogue of Microorganisms (GCM) 10K type strain sequencing project: providing services to taxonomists for standard genome sequencing and annotation.</title>
        <authorList>
            <consortium name="The Broad Institute Genomics Platform"/>
            <consortium name="The Broad Institute Genome Sequencing Center for Infectious Disease"/>
            <person name="Wu L."/>
            <person name="Ma J."/>
        </authorList>
    </citation>
    <scope>NUCLEOTIDE SEQUENCE [LARGE SCALE GENOMIC DNA]</scope>
    <source>
        <strain evidence="2">JCM 3272</strain>
    </source>
</reference>
<name>A0ABP5T1H2_9ACTN</name>
<protein>
    <recommendedName>
        <fullName evidence="3">HEAT repeat domain-containing protein</fullName>
    </recommendedName>
</protein>
<evidence type="ECO:0000313" key="2">
    <source>
        <dbReference type="Proteomes" id="UP001501444"/>
    </source>
</evidence>
<dbReference type="InterPro" id="IPR049796">
    <property type="entry name" value="CdiI_Ct-like"/>
</dbReference>
<evidence type="ECO:0000313" key="1">
    <source>
        <dbReference type="EMBL" id="GAA2343428.1"/>
    </source>
</evidence>
<accession>A0ABP5T1H2</accession>
<dbReference type="Proteomes" id="UP001501444">
    <property type="component" value="Unassembled WGS sequence"/>
</dbReference>
<dbReference type="InterPro" id="IPR016024">
    <property type="entry name" value="ARM-type_fold"/>
</dbReference>
<evidence type="ECO:0008006" key="3">
    <source>
        <dbReference type="Google" id="ProtNLM"/>
    </source>
</evidence>